<sequence>MVPSNWIGAIAIFLASASSSSSEHPASSSSSSSKINNDAIEINDHLREGNDALAAGDYESAIRSYEACLALDPDDRYCNINYASSLIDGYNEERGGSKRADDDDDVDAVKRERMATAISVLRHVLSLHPRDGDAAFNLALLLQDTSKSEEITRESASLYQIAVEAMEMDPNDGGDRSWDALANLAAARQELGEHFGPYGSRRCYERAIVMLEGISQEYNDYIDRMVNDHDAEMTEYDDEGYQYAQSQVLTMNAYTSKLYYGYGTILSEMSPSDCVRLMTEEESLLFDAERTTSFAIRDAVVGEDNGEKDEKSAKTACEANALNAMRMAVSLDMNNAVASHMLAAMTGGEDGTGGYGSQERASNEFVSTLFDDFADTFDEKLGELAYQVPRLVGEAAYDLLKMSRRETFGSILDAGCGTGLAGRFLRPLLGGPLVGVDISNQMLRKAMGCTVTSGCGLKADESVVSDDEDVNERWNKPLYDNLAQSDLETVELNDLVSGLSGETIVGFDLIVAADVFVYIGNLEKILINFAKLSNGNDSMESYLIFSCERIDDDDNSPSTGWRSYVVDVAERAGFHLLRYDEIVPRMEKGEGVKGHLFVFVIGGVAEELDVDGGYEYSVHVEVIDEKDAHNGNGEPIAEEL</sequence>
<evidence type="ECO:0000313" key="5">
    <source>
        <dbReference type="EMBL" id="KAL3810938.1"/>
    </source>
</evidence>
<keyword evidence="1" id="KW-0677">Repeat</keyword>
<dbReference type="Pfam" id="PF13489">
    <property type="entry name" value="Methyltransf_23"/>
    <property type="match status" value="1"/>
</dbReference>
<dbReference type="AlphaFoldDB" id="A0ABD3RDH3"/>
<feature type="signal peptide" evidence="4">
    <location>
        <begin position="1"/>
        <end position="22"/>
    </location>
</feature>
<dbReference type="PROSITE" id="PS50005">
    <property type="entry name" value="TPR"/>
    <property type="match status" value="1"/>
</dbReference>
<dbReference type="SUPFAM" id="SSF53335">
    <property type="entry name" value="S-adenosyl-L-methionine-dependent methyltransferases"/>
    <property type="match status" value="1"/>
</dbReference>
<dbReference type="Gene3D" id="1.25.40.10">
    <property type="entry name" value="Tetratricopeptide repeat domain"/>
    <property type="match status" value="2"/>
</dbReference>
<protein>
    <recommendedName>
        <fullName evidence="7">Methyltransferase type 12 domain-containing protein</fullName>
    </recommendedName>
</protein>
<feature type="chain" id="PRO_5044775907" description="Methyltransferase type 12 domain-containing protein" evidence="4">
    <location>
        <begin position="23"/>
        <end position="640"/>
    </location>
</feature>
<dbReference type="Gene3D" id="3.40.50.150">
    <property type="entry name" value="Vaccinia Virus protein VP39"/>
    <property type="match status" value="1"/>
</dbReference>
<dbReference type="InterPro" id="IPR029063">
    <property type="entry name" value="SAM-dependent_MTases_sf"/>
</dbReference>
<evidence type="ECO:0000256" key="3">
    <source>
        <dbReference type="PROSITE-ProRule" id="PRU00339"/>
    </source>
</evidence>
<evidence type="ECO:0008006" key="7">
    <source>
        <dbReference type="Google" id="ProtNLM"/>
    </source>
</evidence>
<organism evidence="5 6">
    <name type="scientific">Cyclostephanos tholiformis</name>
    <dbReference type="NCBI Taxonomy" id="382380"/>
    <lineage>
        <taxon>Eukaryota</taxon>
        <taxon>Sar</taxon>
        <taxon>Stramenopiles</taxon>
        <taxon>Ochrophyta</taxon>
        <taxon>Bacillariophyta</taxon>
        <taxon>Coscinodiscophyceae</taxon>
        <taxon>Thalassiosirophycidae</taxon>
        <taxon>Stephanodiscales</taxon>
        <taxon>Stephanodiscaceae</taxon>
        <taxon>Cyclostephanos</taxon>
    </lineage>
</organism>
<dbReference type="InterPro" id="IPR013105">
    <property type="entry name" value="TPR_2"/>
</dbReference>
<comment type="caution">
    <text evidence="5">The sequence shown here is derived from an EMBL/GenBank/DDBJ whole genome shotgun (WGS) entry which is preliminary data.</text>
</comment>
<dbReference type="Pfam" id="PF07719">
    <property type="entry name" value="TPR_2"/>
    <property type="match status" value="1"/>
</dbReference>
<evidence type="ECO:0000256" key="2">
    <source>
        <dbReference type="ARBA" id="ARBA00022803"/>
    </source>
</evidence>
<gene>
    <name evidence="5" type="ORF">ACHAXA_001111</name>
</gene>
<dbReference type="SUPFAM" id="SSF48452">
    <property type="entry name" value="TPR-like"/>
    <property type="match status" value="1"/>
</dbReference>
<dbReference type="CDD" id="cd02440">
    <property type="entry name" value="AdoMet_MTases"/>
    <property type="match status" value="1"/>
</dbReference>
<dbReference type="Proteomes" id="UP001530377">
    <property type="component" value="Unassembled WGS sequence"/>
</dbReference>
<evidence type="ECO:0000256" key="1">
    <source>
        <dbReference type="ARBA" id="ARBA00022737"/>
    </source>
</evidence>
<dbReference type="InterPro" id="IPR011990">
    <property type="entry name" value="TPR-like_helical_dom_sf"/>
</dbReference>
<evidence type="ECO:0000256" key="4">
    <source>
        <dbReference type="SAM" id="SignalP"/>
    </source>
</evidence>
<dbReference type="EMBL" id="JALLPB020000291">
    <property type="protein sequence ID" value="KAL3810938.1"/>
    <property type="molecule type" value="Genomic_DNA"/>
</dbReference>
<keyword evidence="4" id="KW-0732">Signal</keyword>
<name>A0ABD3RDH3_9STRA</name>
<proteinExistence type="predicted"/>
<keyword evidence="6" id="KW-1185">Reference proteome</keyword>
<keyword evidence="2 3" id="KW-0802">TPR repeat</keyword>
<accession>A0ABD3RDH3</accession>
<dbReference type="InterPro" id="IPR019734">
    <property type="entry name" value="TPR_rpt"/>
</dbReference>
<reference evidence="5 6" key="1">
    <citation type="submission" date="2024-10" db="EMBL/GenBank/DDBJ databases">
        <title>Updated reference genomes for cyclostephanoid diatoms.</title>
        <authorList>
            <person name="Roberts W.R."/>
            <person name="Alverson A.J."/>
        </authorList>
    </citation>
    <scope>NUCLEOTIDE SEQUENCE [LARGE SCALE GENOMIC DNA]</scope>
    <source>
        <strain evidence="5 6">AJA228-03</strain>
    </source>
</reference>
<evidence type="ECO:0000313" key="6">
    <source>
        <dbReference type="Proteomes" id="UP001530377"/>
    </source>
</evidence>
<feature type="repeat" description="TPR" evidence="3">
    <location>
        <begin position="42"/>
        <end position="75"/>
    </location>
</feature>